<dbReference type="Gene3D" id="3.10.50.40">
    <property type="match status" value="1"/>
</dbReference>
<dbReference type="Pfam" id="PF16109">
    <property type="entry name" value="DUF4827"/>
    <property type="match status" value="1"/>
</dbReference>
<dbReference type="AlphaFoldDB" id="A0A7C9LDA2"/>
<protein>
    <submittedName>
        <fullName evidence="2">DUF4827 domain-containing protein</fullName>
    </submittedName>
</protein>
<keyword evidence="1" id="KW-0732">Signal</keyword>
<dbReference type="GO" id="GO:0003755">
    <property type="term" value="F:peptidyl-prolyl cis-trans isomerase activity"/>
    <property type="evidence" value="ECO:0007669"/>
    <property type="project" value="InterPro"/>
</dbReference>
<dbReference type="EMBL" id="VVIQ01000003">
    <property type="protein sequence ID" value="MUL27436.1"/>
    <property type="molecule type" value="Genomic_DNA"/>
</dbReference>
<organism evidence="2 3">
    <name type="scientific">Prevotella vespertina</name>
    <dbReference type="NCBI Taxonomy" id="2608404"/>
    <lineage>
        <taxon>Bacteria</taxon>
        <taxon>Pseudomonadati</taxon>
        <taxon>Bacteroidota</taxon>
        <taxon>Bacteroidia</taxon>
        <taxon>Bacteroidales</taxon>
        <taxon>Prevotellaceae</taxon>
        <taxon>Prevotella</taxon>
    </lineage>
</organism>
<sequence length="212" mass="23675">MKKISFLIAMLAVILAFGSCSKSETYANQLDREKKAMNDYIIKHSINVITEEMFEKQGFTTDVTKNQYVLFKNTGVYMQIVDKGTGRAIQQGETATVLCRFREDNLLKDTLQLTNNVLYFGGKVDKMSVTNTSGTYTASFDPSSSVMYDVYKTASVPAGWLVPLPYIKIGRITSATSTLAHVKLIVPSQQGQIDASSNVYPCFYDITYQRGF</sequence>
<feature type="chain" id="PRO_5028946397" evidence="1">
    <location>
        <begin position="23"/>
        <end position="212"/>
    </location>
</feature>
<dbReference type="RefSeq" id="WP_009434835.1">
    <property type="nucleotide sequence ID" value="NZ_VVIQ01000003.1"/>
</dbReference>
<comment type="caution">
    <text evidence="2">The sequence shown here is derived from an EMBL/GenBank/DDBJ whole genome shotgun (WGS) entry which is preliminary data.</text>
</comment>
<dbReference type="InterPro" id="IPR032252">
    <property type="entry name" value="DUF4827"/>
</dbReference>
<evidence type="ECO:0000313" key="3">
    <source>
        <dbReference type="Proteomes" id="UP000482295"/>
    </source>
</evidence>
<dbReference type="InterPro" id="IPR046357">
    <property type="entry name" value="PPIase_dom_sf"/>
</dbReference>
<name>A0A7C9LDA2_9BACT</name>
<gene>
    <name evidence="2" type="ORF">F0475_03745</name>
</gene>
<feature type="signal peptide" evidence="1">
    <location>
        <begin position="1"/>
        <end position="22"/>
    </location>
</feature>
<reference evidence="2 3" key="1">
    <citation type="submission" date="2019-09" db="EMBL/GenBank/DDBJ databases">
        <title>Prevotella A2879 sp. nov., isolated from an abscess of a patient.</title>
        <authorList>
            <person name="Buhl M."/>
            <person name="Oberhettinger P."/>
        </authorList>
    </citation>
    <scope>NUCLEOTIDE SEQUENCE [LARGE SCALE GENOMIC DNA]</scope>
    <source>
        <strain evidence="2 3">A2879</strain>
    </source>
</reference>
<accession>A0A7C9LDA2</accession>
<evidence type="ECO:0000313" key="2">
    <source>
        <dbReference type="EMBL" id="MUL27436.1"/>
    </source>
</evidence>
<dbReference type="PROSITE" id="PS51257">
    <property type="entry name" value="PROKAR_LIPOPROTEIN"/>
    <property type="match status" value="1"/>
</dbReference>
<evidence type="ECO:0000256" key="1">
    <source>
        <dbReference type="SAM" id="SignalP"/>
    </source>
</evidence>
<proteinExistence type="predicted"/>
<dbReference type="Proteomes" id="UP000482295">
    <property type="component" value="Unassembled WGS sequence"/>
</dbReference>
<keyword evidence="3" id="KW-1185">Reference proteome</keyword>